<dbReference type="InterPro" id="IPR023803">
    <property type="entry name" value="Ribosomal_bS16_dom_sf"/>
</dbReference>
<feature type="compositionally biased region" description="Low complexity" evidence="4">
    <location>
        <begin position="105"/>
        <end position="132"/>
    </location>
</feature>
<proteinExistence type="inferred from homology"/>
<protein>
    <recommendedName>
        <fullName evidence="3">Small ribosomal subunit protein bS16</fullName>
    </recommendedName>
</protein>
<reference evidence="5 6" key="1">
    <citation type="submission" date="2017-09" db="EMBL/GenBank/DDBJ databases">
        <title>Depth-based differentiation of microbial function through sediment-hosted aquifers and enrichment of novel symbionts in the deep terrestrial subsurface.</title>
        <authorList>
            <person name="Probst A.J."/>
            <person name="Ladd B."/>
            <person name="Jarett J.K."/>
            <person name="Geller-Mcgrath D.E."/>
            <person name="Sieber C.M."/>
            <person name="Emerson J.B."/>
            <person name="Anantharaman K."/>
            <person name="Thomas B.C."/>
            <person name="Malmstrom R."/>
            <person name="Stieglmeier M."/>
            <person name="Klingl A."/>
            <person name="Woyke T."/>
            <person name="Ryan C.M."/>
            <person name="Banfield J.F."/>
        </authorList>
    </citation>
    <scope>NUCLEOTIDE SEQUENCE [LARGE SCALE GENOMIC DNA]</scope>
    <source>
        <strain evidence="5">CG22_combo_CG10-13_8_21_14_all_36_13</strain>
    </source>
</reference>
<keyword evidence="1 3" id="KW-0689">Ribosomal protein</keyword>
<dbReference type="InterPro" id="IPR020592">
    <property type="entry name" value="Ribosomal_bS16_CS"/>
</dbReference>
<feature type="compositionally biased region" description="Acidic residues" evidence="4">
    <location>
        <begin position="153"/>
        <end position="162"/>
    </location>
</feature>
<name>A0A2H0DXC6_9BACT</name>
<dbReference type="AlphaFoldDB" id="A0A2H0DXC6"/>
<dbReference type="Proteomes" id="UP000231143">
    <property type="component" value="Unassembled WGS sequence"/>
</dbReference>
<evidence type="ECO:0000256" key="3">
    <source>
        <dbReference type="HAMAP-Rule" id="MF_00385"/>
    </source>
</evidence>
<dbReference type="PROSITE" id="PS00732">
    <property type="entry name" value="RIBOSOMAL_S16"/>
    <property type="match status" value="1"/>
</dbReference>
<comment type="caution">
    <text evidence="5">The sequence shown here is derived from an EMBL/GenBank/DDBJ whole genome shotgun (WGS) entry which is preliminary data.</text>
</comment>
<dbReference type="Pfam" id="PF00886">
    <property type="entry name" value="Ribosomal_S16"/>
    <property type="match status" value="1"/>
</dbReference>
<dbReference type="Gene3D" id="3.30.1320.10">
    <property type="match status" value="1"/>
</dbReference>
<feature type="compositionally biased region" description="Acidic residues" evidence="4">
    <location>
        <begin position="133"/>
        <end position="144"/>
    </location>
</feature>
<dbReference type="GO" id="GO:0015935">
    <property type="term" value="C:small ribosomal subunit"/>
    <property type="evidence" value="ECO:0007669"/>
    <property type="project" value="TreeGrafter"/>
</dbReference>
<evidence type="ECO:0000256" key="4">
    <source>
        <dbReference type="SAM" id="MobiDB-lite"/>
    </source>
</evidence>
<keyword evidence="2 3" id="KW-0687">Ribonucleoprotein</keyword>
<dbReference type="SUPFAM" id="SSF54565">
    <property type="entry name" value="Ribosomal protein S16"/>
    <property type="match status" value="1"/>
</dbReference>
<dbReference type="GO" id="GO:0005737">
    <property type="term" value="C:cytoplasm"/>
    <property type="evidence" value="ECO:0007669"/>
    <property type="project" value="UniProtKB-ARBA"/>
</dbReference>
<evidence type="ECO:0000313" key="6">
    <source>
        <dbReference type="Proteomes" id="UP000231143"/>
    </source>
</evidence>
<accession>A0A2H0DXC6</accession>
<evidence type="ECO:0000256" key="2">
    <source>
        <dbReference type="ARBA" id="ARBA00023274"/>
    </source>
</evidence>
<dbReference type="GO" id="GO:0003735">
    <property type="term" value="F:structural constituent of ribosome"/>
    <property type="evidence" value="ECO:0007669"/>
    <property type="project" value="InterPro"/>
</dbReference>
<dbReference type="PANTHER" id="PTHR12919">
    <property type="entry name" value="30S RIBOSOMAL PROTEIN S16"/>
    <property type="match status" value="1"/>
</dbReference>
<evidence type="ECO:0000256" key="1">
    <source>
        <dbReference type="ARBA" id="ARBA00022980"/>
    </source>
</evidence>
<feature type="region of interest" description="Disordered" evidence="4">
    <location>
        <begin position="101"/>
        <end position="162"/>
    </location>
</feature>
<evidence type="ECO:0000313" key="5">
    <source>
        <dbReference type="EMBL" id="PIP86823.1"/>
    </source>
</evidence>
<dbReference type="PANTHER" id="PTHR12919:SF20">
    <property type="entry name" value="SMALL RIBOSOMAL SUBUNIT PROTEIN BS16M"/>
    <property type="match status" value="1"/>
</dbReference>
<dbReference type="GO" id="GO:0006412">
    <property type="term" value="P:translation"/>
    <property type="evidence" value="ECO:0007669"/>
    <property type="project" value="UniProtKB-UniRule"/>
</dbReference>
<sequence length="162" mass="17890">MLKIRLKRVGRKHDPSFRIVVTEKHLGPKSGKYIESVGFYNVQKGDKQLDGGRIKYWISKGAQVSPTVHNMLISEGVIEGKKVNVLPKKKPILKEVPVEEKKEVPVAVETPTPTEAPVEEAPAVEEQPIAEPVAEEDVAEEIPTEEAPVVEPVAEEEVVAEE</sequence>
<gene>
    <name evidence="3 5" type="primary">rpsP</name>
    <name evidence="5" type="ORF">COW81_03510</name>
</gene>
<organism evidence="5 6">
    <name type="scientific">Candidatus Campbellbacteria bacterium CG22_combo_CG10-13_8_21_14_all_36_13</name>
    <dbReference type="NCBI Taxonomy" id="1974529"/>
    <lineage>
        <taxon>Bacteria</taxon>
        <taxon>Candidatus Campbelliibacteriota</taxon>
    </lineage>
</organism>
<dbReference type="EMBL" id="PCTT01000047">
    <property type="protein sequence ID" value="PIP86823.1"/>
    <property type="molecule type" value="Genomic_DNA"/>
</dbReference>
<dbReference type="InterPro" id="IPR000307">
    <property type="entry name" value="Ribosomal_bS16"/>
</dbReference>
<dbReference type="NCBIfam" id="TIGR00002">
    <property type="entry name" value="S16"/>
    <property type="match status" value="1"/>
</dbReference>
<dbReference type="HAMAP" id="MF_00385">
    <property type="entry name" value="Ribosomal_bS16"/>
    <property type="match status" value="1"/>
</dbReference>
<comment type="similarity">
    <text evidence="3">Belongs to the bacterial ribosomal protein bS16 family.</text>
</comment>